<proteinExistence type="predicted"/>
<evidence type="ECO:0000256" key="1">
    <source>
        <dbReference type="ARBA" id="ARBA00004340"/>
    </source>
</evidence>
<dbReference type="OrthoDB" id="2387236at2759"/>
<dbReference type="InterPro" id="IPR045379">
    <property type="entry name" value="Crinkler_N"/>
</dbReference>
<comment type="subcellular location">
    <subcellularLocation>
        <location evidence="1">Host cell</location>
    </subcellularLocation>
    <subcellularLocation>
        <location evidence="2">Secreted</location>
    </subcellularLocation>
</comment>
<name>A0A8H3LFW9_9GLOM</name>
<dbReference type="GO" id="GO:0043657">
    <property type="term" value="C:host cell"/>
    <property type="evidence" value="ECO:0007669"/>
    <property type="project" value="UniProtKB-SubCell"/>
</dbReference>
<keyword evidence="3" id="KW-0964">Secreted</keyword>
<evidence type="ECO:0000259" key="5">
    <source>
        <dbReference type="Pfam" id="PF20147"/>
    </source>
</evidence>
<gene>
    <name evidence="6" type="ORF">RCL2_001471800</name>
</gene>
<organism evidence="6 7">
    <name type="scientific">Rhizophagus clarus</name>
    <dbReference type="NCBI Taxonomy" id="94130"/>
    <lineage>
        <taxon>Eukaryota</taxon>
        <taxon>Fungi</taxon>
        <taxon>Fungi incertae sedis</taxon>
        <taxon>Mucoromycota</taxon>
        <taxon>Glomeromycotina</taxon>
        <taxon>Glomeromycetes</taxon>
        <taxon>Glomerales</taxon>
        <taxon>Glomeraceae</taxon>
        <taxon>Rhizophagus</taxon>
    </lineage>
</organism>
<dbReference type="Proteomes" id="UP000615446">
    <property type="component" value="Unassembled WGS sequence"/>
</dbReference>
<evidence type="ECO:0000256" key="3">
    <source>
        <dbReference type="ARBA" id="ARBA00022525"/>
    </source>
</evidence>
<accession>A0A8H3LFW9</accession>
<dbReference type="GO" id="GO:0005576">
    <property type="term" value="C:extracellular region"/>
    <property type="evidence" value="ECO:0007669"/>
    <property type="project" value="UniProtKB-SubCell"/>
</dbReference>
<evidence type="ECO:0000256" key="4">
    <source>
        <dbReference type="SAM" id="Coils"/>
    </source>
</evidence>
<comment type="caution">
    <text evidence="6">The sequence shown here is derived from an EMBL/GenBank/DDBJ whole genome shotgun (WGS) entry which is preliminary data.</text>
</comment>
<evidence type="ECO:0000313" key="6">
    <source>
        <dbReference type="EMBL" id="GES87732.1"/>
    </source>
</evidence>
<feature type="coiled-coil region" evidence="4">
    <location>
        <begin position="329"/>
        <end position="356"/>
    </location>
</feature>
<dbReference type="EMBL" id="BLAL01000169">
    <property type="protein sequence ID" value="GES87732.1"/>
    <property type="molecule type" value="Genomic_DNA"/>
</dbReference>
<keyword evidence="4" id="KW-0175">Coiled coil</keyword>
<protein>
    <recommendedName>
        <fullName evidence="5">Crinkler effector protein N-terminal domain-containing protein</fullName>
    </recommendedName>
</protein>
<evidence type="ECO:0000256" key="2">
    <source>
        <dbReference type="ARBA" id="ARBA00004613"/>
    </source>
</evidence>
<evidence type="ECO:0000313" key="7">
    <source>
        <dbReference type="Proteomes" id="UP000615446"/>
    </source>
</evidence>
<reference evidence="6" key="1">
    <citation type="submission" date="2019-10" db="EMBL/GenBank/DDBJ databases">
        <title>Conservation and host-specific expression of non-tandemly repeated heterogenous ribosome RNA gene in arbuscular mycorrhizal fungi.</title>
        <authorList>
            <person name="Maeda T."/>
            <person name="Kobayashi Y."/>
            <person name="Nakagawa T."/>
            <person name="Ezawa T."/>
            <person name="Yamaguchi K."/>
            <person name="Bino T."/>
            <person name="Nishimoto Y."/>
            <person name="Shigenobu S."/>
            <person name="Kawaguchi M."/>
        </authorList>
    </citation>
    <scope>NUCLEOTIDE SEQUENCE</scope>
    <source>
        <strain evidence="6">HR1</strain>
    </source>
</reference>
<dbReference type="AlphaFoldDB" id="A0A8H3LFW9"/>
<feature type="domain" description="Crinkler effector protein N-terminal" evidence="5">
    <location>
        <begin position="30"/>
        <end position="115"/>
    </location>
</feature>
<dbReference type="Pfam" id="PF20147">
    <property type="entry name" value="Crinkler"/>
    <property type="match status" value="1"/>
</dbReference>
<sequence>MNNLQDYHGDINTIQIESKYNFYKMPERNIMCFLQGVEEKFRVDVDGLETIKDLKNLIACQKTKFIRGINVDEYKIWEIRSNDDIIRLKDNPAERKDSTALNEYQRILRLFGENLDENHICVFMGKPHTEVEMMKEIIKDMAGVTVNDSSDEELDGFLRNVCNAEIIMTGDELWVHKNYESKKENPPKHVSIGCKVNEIDSNGILHVVIFGYDEEKKLIYSLEQLEKWLLKKFGLEKEFRNKNYSRDAIMVKRGSGERNNFYVLVVASVSIPVDEADILQKDTSELKGGELLEDNQNVTSIGKVLNNYIQVFMGNPNSVIIPPNLEKVVQNMGERIRELENKIQDLINETRDERLDEYADEELHAIRVGDVFLIDKKYTNTKIKKKKPVKISCRVVSIGNTGSRSTCEKQDIKHVGLTQNKKTKMTHRSIVNLKCCIQDANQGYQALSLNFGLYVNDSKESKLMESGEEISKYFDKPLAQDQSHILIKPRDN</sequence>